<dbReference type="PANTHER" id="PTHR24023">
    <property type="entry name" value="COLLAGEN ALPHA"/>
    <property type="match status" value="1"/>
</dbReference>
<feature type="compositionally biased region" description="Low complexity" evidence="1">
    <location>
        <begin position="552"/>
        <end position="590"/>
    </location>
</feature>
<feature type="region of interest" description="Disordered" evidence="1">
    <location>
        <begin position="552"/>
        <end position="599"/>
    </location>
</feature>
<feature type="region of interest" description="Disordered" evidence="1">
    <location>
        <begin position="360"/>
        <end position="398"/>
    </location>
</feature>
<feature type="compositionally biased region" description="Gly residues" evidence="1">
    <location>
        <begin position="384"/>
        <end position="395"/>
    </location>
</feature>
<evidence type="ECO:0000313" key="3">
    <source>
        <dbReference type="Proteomes" id="UP000287527"/>
    </source>
</evidence>
<protein>
    <submittedName>
        <fullName evidence="2">Collagen-like protein</fullName>
    </submittedName>
</protein>
<organism evidence="2 3">
    <name type="scientific">Flavobacterium cerinum</name>
    <dbReference type="NCBI Taxonomy" id="2502784"/>
    <lineage>
        <taxon>Bacteria</taxon>
        <taxon>Pseudomonadati</taxon>
        <taxon>Bacteroidota</taxon>
        <taxon>Flavobacteriia</taxon>
        <taxon>Flavobacteriales</taxon>
        <taxon>Flavobacteriaceae</taxon>
        <taxon>Flavobacterium</taxon>
    </lineage>
</organism>
<dbReference type="Gene3D" id="1.20.5.320">
    <property type="entry name" value="6-Phosphogluconate Dehydrogenase, domain 3"/>
    <property type="match status" value="5"/>
</dbReference>
<dbReference type="Pfam" id="PF01391">
    <property type="entry name" value="Collagen"/>
    <property type="match status" value="1"/>
</dbReference>
<comment type="caution">
    <text evidence="2">The sequence shown here is derived from an EMBL/GenBank/DDBJ whole genome shotgun (WGS) entry which is preliminary data.</text>
</comment>
<dbReference type="InterPro" id="IPR015915">
    <property type="entry name" value="Kelch-typ_b-propeller"/>
</dbReference>
<feature type="compositionally biased region" description="Gly residues" evidence="1">
    <location>
        <begin position="198"/>
        <end position="209"/>
    </location>
</feature>
<keyword evidence="2" id="KW-0176">Collagen</keyword>
<name>A0A444H0U4_9FLAO</name>
<reference evidence="2 3" key="1">
    <citation type="submission" date="2019-01" db="EMBL/GenBank/DDBJ databases">
        <title>Flavobacterium sp. nov.,isolated from freshwater.</title>
        <authorList>
            <person name="Zhang R."/>
            <person name="Du Z.-J."/>
        </authorList>
    </citation>
    <scope>NUCLEOTIDE SEQUENCE [LARGE SCALE GENOMIC DNA]</scope>
    <source>
        <strain evidence="2 3">1E403</strain>
    </source>
</reference>
<accession>A0A444H0U4</accession>
<dbReference type="AlphaFoldDB" id="A0A444H0U4"/>
<feature type="compositionally biased region" description="Gly residues" evidence="1">
    <location>
        <begin position="260"/>
        <end position="270"/>
    </location>
</feature>
<feature type="compositionally biased region" description="Gly residues" evidence="1">
    <location>
        <begin position="322"/>
        <end position="333"/>
    </location>
</feature>
<dbReference type="PANTHER" id="PTHR24023:SF1082">
    <property type="entry name" value="COLLAGEN TRIPLE HELIX REPEAT"/>
    <property type="match status" value="1"/>
</dbReference>
<evidence type="ECO:0000256" key="1">
    <source>
        <dbReference type="SAM" id="MobiDB-lite"/>
    </source>
</evidence>
<dbReference type="InterPro" id="IPR050149">
    <property type="entry name" value="Collagen_superfamily"/>
</dbReference>
<dbReference type="EMBL" id="SBII01000010">
    <property type="protein sequence ID" value="RWW96754.1"/>
    <property type="molecule type" value="Genomic_DNA"/>
</dbReference>
<proteinExistence type="predicted"/>
<feature type="region of interest" description="Disordered" evidence="1">
    <location>
        <begin position="238"/>
        <end position="270"/>
    </location>
</feature>
<feature type="region of interest" description="Disordered" evidence="1">
    <location>
        <begin position="300"/>
        <end position="336"/>
    </location>
</feature>
<dbReference type="GO" id="GO:0005615">
    <property type="term" value="C:extracellular space"/>
    <property type="evidence" value="ECO:0007669"/>
    <property type="project" value="TreeGrafter"/>
</dbReference>
<dbReference type="InterPro" id="IPR008160">
    <property type="entry name" value="Collagen"/>
</dbReference>
<gene>
    <name evidence="2" type="ORF">EPI11_14300</name>
</gene>
<evidence type="ECO:0000313" key="2">
    <source>
        <dbReference type="EMBL" id="RWW96754.1"/>
    </source>
</evidence>
<sequence length="819" mass="81016">MKNKLIPLIVALGASYGVYGQVGIGTPNPNNSSQLEIVASDRGILIPNVSLTSTVDVATITNGNINSLLVFNISTIADIKPGYYYWYVDRWHRIITSTDLDNTGGNVTYNPITNQFTYIDNDGNVQVINFEEIVQNNETITTFVDNGDGTVTYTNEAGVAVTVNMGQGLQGPAGPAGPQGPAGTVGVEGQPGQSGTPGIPGSGTPGAPGDGVTIVTNDSGTWVYNPTTNTWTNINGPAGPQGPAGTVGVEGQPGQSGTPGIPGSGTPGAPGDGVTIVTNDSGTWVFNPTTNTWTNINGPAGPQGPAGTVGVEGQPGQSGTPGIPGSGTPGAPGDGVTIVTNDSGTWVFNPTTNTWTNINGPAGPQGPAGTVGVEGQPGQSGTPGIPGSGTPGAPGDGVTIVTNDSGTWVFNPTTNTWTNINGPAGPQGPAGTVGVEGQPGQSGTPGIPGSGTPGAPGDGVTIVTNDSGTWVFNPTTNTWTNINGPAGATGPQGPAGTVGVEGQPGQSGTPGIPGSGTPGAPGDGVTIVTNDSGTWVYNPTTNTWTNINGPVGPAGATGPQGPQGLAGADGTDGIDGATGPQGPAGLQGPAGADGQGGVTTAGTGISVTGAGTSGDPYVVATTVTDTDDQQIEVFDFDTATKELTLTLEDGGSGTVDLSVLAATASNGTDIDDTLGDVKLGGPLTEVTTITASVANTLAIAGLQDATATDKIVMADAVTGVLRVKDANASKVVKVTAAYSALANDATILADASGAPFTLTLPTAASSTGRTIVISKVDDTANLLTFSESIKLNEIDTFTGINYNTTIRIQSDGTDWYMID</sequence>
<dbReference type="OrthoDB" id="1247310at2"/>
<dbReference type="SUPFAM" id="SSF117281">
    <property type="entry name" value="Kelch motif"/>
    <property type="match status" value="1"/>
</dbReference>
<feature type="region of interest" description="Disordered" evidence="1">
    <location>
        <begin position="502"/>
        <end position="522"/>
    </location>
</feature>
<dbReference type="RefSeq" id="WP_128390657.1">
    <property type="nucleotide sequence ID" value="NZ_SBII01000010.1"/>
</dbReference>
<dbReference type="Proteomes" id="UP000287527">
    <property type="component" value="Unassembled WGS sequence"/>
</dbReference>
<keyword evidence="3" id="KW-1185">Reference proteome</keyword>
<feature type="compositionally biased region" description="Gly residues" evidence="1">
    <location>
        <begin position="511"/>
        <end position="522"/>
    </location>
</feature>
<dbReference type="GO" id="GO:0031012">
    <property type="term" value="C:extracellular matrix"/>
    <property type="evidence" value="ECO:0007669"/>
    <property type="project" value="TreeGrafter"/>
</dbReference>
<feature type="region of interest" description="Disordered" evidence="1">
    <location>
        <begin position="169"/>
        <end position="211"/>
    </location>
</feature>
<feature type="region of interest" description="Disordered" evidence="1">
    <location>
        <begin position="423"/>
        <end position="459"/>
    </location>
</feature>
<feature type="compositionally biased region" description="Gly residues" evidence="1">
    <location>
        <begin position="446"/>
        <end position="457"/>
    </location>
</feature>